<dbReference type="EMBL" id="NKUJ01000019">
    <property type="protein sequence ID" value="RMJ18424.1"/>
    <property type="molecule type" value="Genomic_DNA"/>
</dbReference>
<proteinExistence type="inferred from homology"/>
<dbReference type="InterPro" id="IPR036291">
    <property type="entry name" value="NAD(P)-bd_dom_sf"/>
</dbReference>
<dbReference type="SUPFAM" id="SSF51735">
    <property type="entry name" value="NAD(P)-binding Rossmann-fold domains"/>
    <property type="match status" value="1"/>
</dbReference>
<evidence type="ECO:0008006" key="7">
    <source>
        <dbReference type="Google" id="ProtNLM"/>
    </source>
</evidence>
<reference evidence="5 6" key="1">
    <citation type="submission" date="2017-06" db="EMBL/GenBank/DDBJ databases">
        <title>Comparative genomic analysis of Ambrosia Fusariam Clade fungi.</title>
        <authorList>
            <person name="Stajich J.E."/>
            <person name="Carrillo J."/>
            <person name="Kijimoto T."/>
            <person name="Eskalen A."/>
            <person name="O'Donnell K."/>
            <person name="Kasson M."/>
        </authorList>
    </citation>
    <scope>NUCLEOTIDE SEQUENCE [LARGE SCALE GENOMIC DNA]</scope>
    <source>
        <strain evidence="5">UCR3666</strain>
    </source>
</reference>
<sequence length="390" mass="41453">MSGPILPTNPLIPPPHDRHCQRRSADARFRVYSGRLVLLRGSFIRGALAADGAHRVSKTGNHGSIIIRQIERTGLGLWYCETRSEHDTNPVDNLADLAGKTVIVTGAARGIGASTAALFNSHGANVVLVDLPQAKDAATSLIESFQYPEKSLFAPANILVWKDLVSVFKTAVQRFSKVDVVVANAAIMESKPVLDVEVDEAGDPVESLEANRVIDVNLKGTLNTLRLGLHYLSQNEPSATGSRGSIVFVTSTSGYFGSTGNAAYISSKHGVVGLMRASLRRAASLGISLSSVAPCYTPTHLTAGFGQKITDAGLNANTPEGVASVAASLACDGTAHGLACLVWGGYKRELERTRQELLVSWLGNDLVDSMTKFGQLMDSMGGYPLPQNKD</sequence>
<evidence type="ECO:0000256" key="4">
    <source>
        <dbReference type="SAM" id="MobiDB-lite"/>
    </source>
</evidence>
<name>A0A3M2SLJ1_9HYPO</name>
<dbReference type="PRINTS" id="PR00081">
    <property type="entry name" value="GDHRDH"/>
</dbReference>
<keyword evidence="2" id="KW-0521">NADP</keyword>
<dbReference type="Pfam" id="PF00106">
    <property type="entry name" value="adh_short"/>
    <property type="match status" value="1"/>
</dbReference>
<dbReference type="PANTHER" id="PTHR43180">
    <property type="entry name" value="3-OXOACYL-(ACYL-CARRIER-PROTEIN) REDUCTASE (AFU_ORTHOLOGUE AFUA_6G11210)"/>
    <property type="match status" value="1"/>
</dbReference>
<feature type="region of interest" description="Disordered" evidence="4">
    <location>
        <begin position="1"/>
        <end position="20"/>
    </location>
</feature>
<dbReference type="AlphaFoldDB" id="A0A3M2SLJ1"/>
<keyword evidence="6" id="KW-1185">Reference proteome</keyword>
<evidence type="ECO:0000256" key="1">
    <source>
        <dbReference type="ARBA" id="ARBA00006484"/>
    </source>
</evidence>
<dbReference type="Proteomes" id="UP000277212">
    <property type="component" value="Unassembled WGS sequence"/>
</dbReference>
<dbReference type="STRING" id="2010991.A0A3M2SLJ1"/>
<dbReference type="PANTHER" id="PTHR43180:SF33">
    <property type="entry name" value="15-HYDROXYPROSTAGLANDIN DEHYDROGENASE [NAD(+)]-LIKE"/>
    <property type="match status" value="1"/>
</dbReference>
<dbReference type="Gene3D" id="3.40.50.720">
    <property type="entry name" value="NAD(P)-binding Rossmann-like Domain"/>
    <property type="match status" value="1"/>
</dbReference>
<evidence type="ECO:0000313" key="5">
    <source>
        <dbReference type="EMBL" id="RMJ18424.1"/>
    </source>
</evidence>
<evidence type="ECO:0000256" key="3">
    <source>
        <dbReference type="ARBA" id="ARBA00023002"/>
    </source>
</evidence>
<comment type="caution">
    <text evidence="5">The sequence shown here is derived from an EMBL/GenBank/DDBJ whole genome shotgun (WGS) entry which is preliminary data.</text>
</comment>
<organism evidence="5 6">
    <name type="scientific">Fusarium kuroshium</name>
    <dbReference type="NCBI Taxonomy" id="2010991"/>
    <lineage>
        <taxon>Eukaryota</taxon>
        <taxon>Fungi</taxon>
        <taxon>Dikarya</taxon>
        <taxon>Ascomycota</taxon>
        <taxon>Pezizomycotina</taxon>
        <taxon>Sordariomycetes</taxon>
        <taxon>Hypocreomycetidae</taxon>
        <taxon>Hypocreales</taxon>
        <taxon>Nectriaceae</taxon>
        <taxon>Fusarium</taxon>
        <taxon>Fusarium solani species complex</taxon>
    </lineage>
</organism>
<keyword evidence="3" id="KW-0560">Oxidoreductase</keyword>
<gene>
    <name evidence="5" type="ORF">CDV36_001897</name>
</gene>
<accession>A0A3M2SLJ1</accession>
<dbReference type="InterPro" id="IPR002347">
    <property type="entry name" value="SDR_fam"/>
</dbReference>
<dbReference type="OrthoDB" id="37659at2759"/>
<evidence type="ECO:0000313" key="6">
    <source>
        <dbReference type="Proteomes" id="UP000277212"/>
    </source>
</evidence>
<protein>
    <recommendedName>
        <fullName evidence="7">3-hydroxyacyl-CoA dehydrogenase type-2</fullName>
    </recommendedName>
</protein>
<dbReference type="GO" id="GO:0016491">
    <property type="term" value="F:oxidoreductase activity"/>
    <property type="evidence" value="ECO:0007669"/>
    <property type="project" value="UniProtKB-KW"/>
</dbReference>
<evidence type="ECO:0000256" key="2">
    <source>
        <dbReference type="ARBA" id="ARBA00022857"/>
    </source>
</evidence>
<comment type="similarity">
    <text evidence="1">Belongs to the short-chain dehydrogenases/reductases (SDR) family.</text>
</comment>